<accession>A0ABT4LFW1</accession>
<feature type="domain" description="FAD-binding" evidence="9">
    <location>
        <begin position="23"/>
        <end position="369"/>
    </location>
</feature>
<comment type="caution">
    <text evidence="10">The sequence shown here is derived from an EMBL/GenBank/DDBJ whole genome shotgun (WGS) entry which is preliminary data.</text>
</comment>
<evidence type="ECO:0000313" key="10">
    <source>
        <dbReference type="EMBL" id="MCZ4279226.1"/>
    </source>
</evidence>
<evidence type="ECO:0000256" key="4">
    <source>
        <dbReference type="ARBA" id="ARBA00022630"/>
    </source>
</evidence>
<dbReference type="InterPro" id="IPR036188">
    <property type="entry name" value="FAD/NAD-bd_sf"/>
</dbReference>
<comment type="cofactor">
    <cofactor evidence="1">
        <name>FAD</name>
        <dbReference type="ChEBI" id="CHEBI:57692"/>
    </cofactor>
</comment>
<dbReference type="SUPFAM" id="SSF51905">
    <property type="entry name" value="FAD/NAD(P)-binding domain"/>
    <property type="match status" value="1"/>
</dbReference>
<sequence length="431" mass="46292">MPPRQMTDSSSSSRSSQSEPITSQVQIVGGGLAGLSLAAALGSAGITTLLVDQEAPVSAAAYSEATDNRTTALILNSINLLKACGAWEGCEEYATALTVMRIINLPRGRQTKASTTDFDSRETETSPFGYNVPNAVLRRVLCQRLAQLSSVTHLTQTKMDGMRSSEDGWLLALSDSSKATAQLTVGADGKNSLCRKTAGIRSMSWPYPQTAITCYIEHSKPHRNVSTETHYPAGPFTLVPMMGNRSSIVWVEETRLARKLLQQDEATFSKALIEKIGGRLGSVKLFGRRGGFPLSAMLSNSFHGPRLALVAEAAHALPPIAAQGLNLSLRDIAVLAEALIDQHNNRLDLGDSTLLEDYDRARRLDVVTRMAAADGLNRFASNDSGILHGIRGLGLAAIRNFPPLRQFMMNTGMRSPGGTPALMTGKKISPE</sequence>
<evidence type="ECO:0000256" key="6">
    <source>
        <dbReference type="ARBA" id="ARBA00023002"/>
    </source>
</evidence>
<keyword evidence="7 10" id="KW-0503">Monooxygenase</keyword>
<proteinExistence type="inferred from homology"/>
<feature type="compositionally biased region" description="Low complexity" evidence="8">
    <location>
        <begin position="9"/>
        <end position="18"/>
    </location>
</feature>
<organism evidence="10 11">
    <name type="scientific">Kiloniella laminariae</name>
    <dbReference type="NCBI Taxonomy" id="454162"/>
    <lineage>
        <taxon>Bacteria</taxon>
        <taxon>Pseudomonadati</taxon>
        <taxon>Pseudomonadota</taxon>
        <taxon>Alphaproteobacteria</taxon>
        <taxon>Rhodospirillales</taxon>
        <taxon>Kiloniellaceae</taxon>
        <taxon>Kiloniella</taxon>
    </lineage>
</organism>
<keyword evidence="5" id="KW-0274">FAD</keyword>
<evidence type="ECO:0000256" key="8">
    <source>
        <dbReference type="SAM" id="MobiDB-lite"/>
    </source>
</evidence>
<dbReference type="Proteomes" id="UP001069802">
    <property type="component" value="Unassembled WGS sequence"/>
</dbReference>
<dbReference type="EMBL" id="JAPWGY010000001">
    <property type="protein sequence ID" value="MCZ4279226.1"/>
    <property type="molecule type" value="Genomic_DNA"/>
</dbReference>
<dbReference type="PANTHER" id="PTHR43876">
    <property type="entry name" value="UBIQUINONE BIOSYNTHESIS MONOOXYGENASE COQ6, MITOCHONDRIAL"/>
    <property type="match status" value="1"/>
</dbReference>
<evidence type="ECO:0000313" key="11">
    <source>
        <dbReference type="Proteomes" id="UP001069802"/>
    </source>
</evidence>
<keyword evidence="11" id="KW-1185">Reference proteome</keyword>
<dbReference type="PRINTS" id="PR00420">
    <property type="entry name" value="RNGMNOXGNASE"/>
</dbReference>
<protein>
    <submittedName>
        <fullName evidence="10">FAD-dependent monooxygenase</fullName>
    </submittedName>
</protein>
<dbReference type="GO" id="GO:0004497">
    <property type="term" value="F:monooxygenase activity"/>
    <property type="evidence" value="ECO:0007669"/>
    <property type="project" value="UniProtKB-KW"/>
</dbReference>
<feature type="region of interest" description="Disordered" evidence="8">
    <location>
        <begin position="1"/>
        <end position="22"/>
    </location>
</feature>
<comment type="similarity">
    <text evidence="3">Belongs to the UbiH/COQ6 family.</text>
</comment>
<evidence type="ECO:0000256" key="1">
    <source>
        <dbReference type="ARBA" id="ARBA00001974"/>
    </source>
</evidence>
<keyword evidence="6" id="KW-0560">Oxidoreductase</keyword>
<feature type="region of interest" description="Disordered" evidence="8">
    <location>
        <begin position="412"/>
        <end position="431"/>
    </location>
</feature>
<keyword evidence="4" id="KW-0285">Flavoprotein</keyword>
<dbReference type="NCBIfam" id="TIGR01988">
    <property type="entry name" value="Ubi-OHases"/>
    <property type="match status" value="1"/>
</dbReference>
<evidence type="ECO:0000256" key="2">
    <source>
        <dbReference type="ARBA" id="ARBA00004749"/>
    </source>
</evidence>
<comment type="pathway">
    <text evidence="2">Cofactor biosynthesis; ubiquinone biosynthesis.</text>
</comment>
<evidence type="ECO:0000256" key="5">
    <source>
        <dbReference type="ARBA" id="ARBA00022827"/>
    </source>
</evidence>
<reference evidence="10" key="1">
    <citation type="submission" date="2022-12" db="EMBL/GenBank/DDBJ databases">
        <title>Bacterial isolates from different developmental stages of Nematostella vectensis.</title>
        <authorList>
            <person name="Fraune S."/>
        </authorList>
    </citation>
    <scope>NUCLEOTIDE SEQUENCE</scope>
    <source>
        <strain evidence="10">G21630-S1</strain>
    </source>
</reference>
<evidence type="ECO:0000256" key="3">
    <source>
        <dbReference type="ARBA" id="ARBA00005349"/>
    </source>
</evidence>
<dbReference type="PANTHER" id="PTHR43876:SF7">
    <property type="entry name" value="UBIQUINONE BIOSYNTHESIS MONOOXYGENASE COQ6, MITOCHONDRIAL"/>
    <property type="match status" value="1"/>
</dbReference>
<dbReference type="RefSeq" id="WP_269421441.1">
    <property type="nucleotide sequence ID" value="NZ_JAPWGY010000001.1"/>
</dbReference>
<evidence type="ECO:0000259" key="9">
    <source>
        <dbReference type="Pfam" id="PF01494"/>
    </source>
</evidence>
<dbReference type="Gene3D" id="3.50.50.60">
    <property type="entry name" value="FAD/NAD(P)-binding domain"/>
    <property type="match status" value="2"/>
</dbReference>
<name>A0ABT4LFW1_9PROT</name>
<evidence type="ECO:0000256" key="7">
    <source>
        <dbReference type="ARBA" id="ARBA00023033"/>
    </source>
</evidence>
<dbReference type="InterPro" id="IPR010971">
    <property type="entry name" value="UbiH/COQ6"/>
</dbReference>
<dbReference type="InterPro" id="IPR051205">
    <property type="entry name" value="UbiH/COQ6_monooxygenase"/>
</dbReference>
<dbReference type="Pfam" id="PF01494">
    <property type="entry name" value="FAD_binding_3"/>
    <property type="match status" value="1"/>
</dbReference>
<gene>
    <name evidence="10" type="ORF">O4H49_00460</name>
</gene>
<dbReference type="InterPro" id="IPR002938">
    <property type="entry name" value="FAD-bd"/>
</dbReference>